<reference evidence="1" key="2">
    <citation type="submission" date="2015-03" db="UniProtKB">
        <authorList>
            <consortium name="EnsemblPlants"/>
        </authorList>
    </citation>
    <scope>IDENTIFICATION</scope>
</reference>
<dbReference type="InterPro" id="IPR043504">
    <property type="entry name" value="Peptidase_S1_PA_chymotrypsin"/>
</dbReference>
<protein>
    <recommendedName>
        <fullName evidence="3">Serine protease</fullName>
    </recommendedName>
</protein>
<organism evidence="1">
    <name type="scientific">Oryza barthii</name>
    <dbReference type="NCBI Taxonomy" id="65489"/>
    <lineage>
        <taxon>Eukaryota</taxon>
        <taxon>Viridiplantae</taxon>
        <taxon>Streptophyta</taxon>
        <taxon>Embryophyta</taxon>
        <taxon>Tracheophyta</taxon>
        <taxon>Spermatophyta</taxon>
        <taxon>Magnoliopsida</taxon>
        <taxon>Liliopsida</taxon>
        <taxon>Poales</taxon>
        <taxon>Poaceae</taxon>
        <taxon>BOP clade</taxon>
        <taxon>Oryzoideae</taxon>
        <taxon>Oryzeae</taxon>
        <taxon>Oryzinae</taxon>
        <taxon>Oryza</taxon>
    </lineage>
</organism>
<dbReference type="EnsemblPlants" id="OBART03G00760.1">
    <property type="protein sequence ID" value="OBART03G00760.1"/>
    <property type="gene ID" value="OBART03G00760"/>
</dbReference>
<evidence type="ECO:0000313" key="1">
    <source>
        <dbReference type="EnsemblPlants" id="OBART03G00760.1"/>
    </source>
</evidence>
<dbReference type="PaxDb" id="65489-OBART03G00760.1"/>
<sequence>MRSRKSVFMIIHETNRDSETSRSCGSGFVFKTRGGRCLVLTCEHVVADFQTSTDRLFIRRFLNLDSEQIEELPATLLYAESSRDIAILQVEGLSQHVPALRFSPMAIAPIGGTAIALGYCNPERLFSCLAFADFPAEVRNIHQEVRNIHQVIRL</sequence>
<dbReference type="Gramene" id="OBART03G00760.1">
    <property type="protein sequence ID" value="OBART03G00760.1"/>
    <property type="gene ID" value="OBART03G00760"/>
</dbReference>
<keyword evidence="2" id="KW-1185">Reference proteome</keyword>
<dbReference type="SUPFAM" id="SSF50494">
    <property type="entry name" value="Trypsin-like serine proteases"/>
    <property type="match status" value="1"/>
</dbReference>
<evidence type="ECO:0008006" key="3">
    <source>
        <dbReference type="Google" id="ProtNLM"/>
    </source>
</evidence>
<evidence type="ECO:0000313" key="2">
    <source>
        <dbReference type="Proteomes" id="UP000026960"/>
    </source>
</evidence>
<accession>A0A0D3FCT7</accession>
<dbReference type="HOGENOM" id="CLU_1706987_0_0_1"/>
<dbReference type="InterPro" id="IPR009003">
    <property type="entry name" value="Peptidase_S1_PA"/>
</dbReference>
<dbReference type="Proteomes" id="UP000026960">
    <property type="component" value="Chromosome 3"/>
</dbReference>
<dbReference type="Gene3D" id="2.40.10.10">
    <property type="entry name" value="Trypsin-like serine proteases"/>
    <property type="match status" value="1"/>
</dbReference>
<dbReference type="Pfam" id="PF13365">
    <property type="entry name" value="Trypsin_2"/>
    <property type="match status" value="1"/>
</dbReference>
<dbReference type="AlphaFoldDB" id="A0A0D3FCT7"/>
<proteinExistence type="predicted"/>
<name>A0A0D3FCT7_9ORYZ</name>
<reference evidence="1" key="1">
    <citation type="journal article" date="2009" name="Rice">
        <title>De Novo Next Generation Sequencing of Plant Genomes.</title>
        <authorList>
            <person name="Rounsley S."/>
            <person name="Marri P.R."/>
            <person name="Yu Y."/>
            <person name="He R."/>
            <person name="Sisneros N."/>
            <person name="Goicoechea J.L."/>
            <person name="Lee S.J."/>
            <person name="Angelova A."/>
            <person name="Kudrna D."/>
            <person name="Luo M."/>
            <person name="Affourtit J."/>
            <person name="Desany B."/>
            <person name="Knight J."/>
            <person name="Niazi F."/>
            <person name="Egholm M."/>
            <person name="Wing R.A."/>
        </authorList>
    </citation>
    <scope>NUCLEOTIDE SEQUENCE [LARGE SCALE GENOMIC DNA]</scope>
    <source>
        <strain evidence="1">cv. IRGC 105608</strain>
    </source>
</reference>